<keyword evidence="5 8" id="KW-1133">Transmembrane helix</keyword>
<dbReference type="InterPro" id="IPR016152">
    <property type="entry name" value="PTrfase/Anion_transptr"/>
</dbReference>
<keyword evidence="3" id="KW-0050">Antiport</keyword>
<feature type="transmembrane region" description="Helical" evidence="8">
    <location>
        <begin position="360"/>
        <end position="378"/>
    </location>
</feature>
<evidence type="ECO:0000256" key="2">
    <source>
        <dbReference type="ARBA" id="ARBA00022448"/>
    </source>
</evidence>
<proteinExistence type="predicted"/>
<dbReference type="GO" id="GO:0016020">
    <property type="term" value="C:membrane"/>
    <property type="evidence" value="ECO:0007669"/>
    <property type="project" value="UniProtKB-SubCell"/>
</dbReference>
<keyword evidence="7 8" id="KW-0472">Membrane</keyword>
<dbReference type="EMBL" id="LPWH01000112">
    <property type="protein sequence ID" value="POQ99002.1"/>
    <property type="molecule type" value="Genomic_DNA"/>
</dbReference>
<evidence type="ECO:0000313" key="11">
    <source>
        <dbReference type="Proteomes" id="UP000237350"/>
    </source>
</evidence>
<dbReference type="InterPro" id="IPR006016">
    <property type="entry name" value="UspA"/>
</dbReference>
<dbReference type="CDD" id="cd00293">
    <property type="entry name" value="USP-like"/>
    <property type="match status" value="1"/>
</dbReference>
<feature type="transmembrane region" description="Helical" evidence="8">
    <location>
        <begin position="181"/>
        <end position="200"/>
    </location>
</feature>
<feature type="transmembrane region" description="Helical" evidence="8">
    <location>
        <begin position="6"/>
        <end position="26"/>
    </location>
</feature>
<dbReference type="Proteomes" id="UP000237350">
    <property type="component" value="Unassembled WGS sequence"/>
</dbReference>
<dbReference type="Gene3D" id="1.20.1530.20">
    <property type="match status" value="1"/>
</dbReference>
<dbReference type="InterPro" id="IPR014729">
    <property type="entry name" value="Rossmann-like_a/b/a_fold"/>
</dbReference>
<evidence type="ECO:0000256" key="4">
    <source>
        <dbReference type="ARBA" id="ARBA00022692"/>
    </source>
</evidence>
<dbReference type="RefSeq" id="WP_103680855.1">
    <property type="nucleotide sequence ID" value="NZ_LPWH01000112.1"/>
</dbReference>
<feature type="transmembrane region" description="Helical" evidence="8">
    <location>
        <begin position="58"/>
        <end position="75"/>
    </location>
</feature>
<organism evidence="10 11">
    <name type="scientific">Alkalispirochaeta sphaeroplastigenens</name>
    <dbReference type="NCBI Taxonomy" id="1187066"/>
    <lineage>
        <taxon>Bacteria</taxon>
        <taxon>Pseudomonadati</taxon>
        <taxon>Spirochaetota</taxon>
        <taxon>Spirochaetia</taxon>
        <taxon>Spirochaetales</taxon>
        <taxon>Spirochaetaceae</taxon>
        <taxon>Alkalispirochaeta</taxon>
    </lineage>
</organism>
<accession>A0A2S4JHI2</accession>
<dbReference type="GO" id="GO:1902600">
    <property type="term" value="P:proton transmembrane transport"/>
    <property type="evidence" value="ECO:0007669"/>
    <property type="project" value="InterPro"/>
</dbReference>
<feature type="transmembrane region" description="Helical" evidence="8">
    <location>
        <begin position="297"/>
        <end position="319"/>
    </location>
</feature>
<dbReference type="InterPro" id="IPR006153">
    <property type="entry name" value="Cation/H_exchanger_TM"/>
</dbReference>
<dbReference type="InterPro" id="IPR038770">
    <property type="entry name" value="Na+/solute_symporter_sf"/>
</dbReference>
<dbReference type="AlphaFoldDB" id="A0A2S4JHI2"/>
<feature type="transmembrane region" description="Helical" evidence="8">
    <location>
        <begin position="116"/>
        <end position="135"/>
    </location>
</feature>
<reference evidence="11" key="1">
    <citation type="submission" date="2015-12" db="EMBL/GenBank/DDBJ databases">
        <authorList>
            <person name="Lodha T.D."/>
            <person name="Chintalapati S."/>
            <person name="Chintalapati V.R."/>
            <person name="Sravanthi T."/>
        </authorList>
    </citation>
    <scope>NUCLEOTIDE SEQUENCE [LARGE SCALE GENOMIC DNA]</scope>
    <source>
        <strain evidence="11">JC133</strain>
    </source>
</reference>
<evidence type="ECO:0000256" key="8">
    <source>
        <dbReference type="SAM" id="Phobius"/>
    </source>
</evidence>
<dbReference type="Pfam" id="PF00582">
    <property type="entry name" value="Usp"/>
    <property type="match status" value="1"/>
</dbReference>
<feature type="transmembrane region" description="Helical" evidence="8">
    <location>
        <begin position="331"/>
        <end position="354"/>
    </location>
</feature>
<dbReference type="OrthoDB" id="9793589at2"/>
<feature type="transmembrane region" description="Helical" evidence="8">
    <location>
        <begin position="267"/>
        <end position="285"/>
    </location>
</feature>
<keyword evidence="2" id="KW-0813">Transport</keyword>
<dbReference type="GO" id="GO:0015297">
    <property type="term" value="F:antiporter activity"/>
    <property type="evidence" value="ECO:0007669"/>
    <property type="project" value="UniProtKB-KW"/>
</dbReference>
<evidence type="ECO:0000256" key="5">
    <source>
        <dbReference type="ARBA" id="ARBA00022989"/>
    </source>
</evidence>
<dbReference type="PROSITE" id="PS51094">
    <property type="entry name" value="PTS_EIIA_TYPE_2"/>
    <property type="match status" value="1"/>
</dbReference>
<evidence type="ECO:0000256" key="1">
    <source>
        <dbReference type="ARBA" id="ARBA00004141"/>
    </source>
</evidence>
<dbReference type="PANTHER" id="PTHR43562">
    <property type="entry name" value="NAPA-TYPE SODIUM/HYDROGEN ANTIPORTER"/>
    <property type="match status" value="1"/>
</dbReference>
<evidence type="ECO:0000313" key="10">
    <source>
        <dbReference type="EMBL" id="POQ99002.1"/>
    </source>
</evidence>
<keyword evidence="11" id="KW-1185">Reference proteome</keyword>
<feature type="transmembrane region" description="Helical" evidence="8">
    <location>
        <begin position="147"/>
        <end position="169"/>
    </location>
</feature>
<gene>
    <name evidence="10" type="ORF">AU468_11475</name>
</gene>
<comment type="caution">
    <text evidence="10">The sequence shown here is derived from an EMBL/GenBank/DDBJ whole genome shotgun (WGS) entry which is preliminary data.</text>
</comment>
<feature type="transmembrane region" description="Helical" evidence="8">
    <location>
        <begin position="87"/>
        <end position="110"/>
    </location>
</feature>
<name>A0A2S4JHI2_9SPIO</name>
<dbReference type="PANTHER" id="PTHR43562:SF4">
    <property type="entry name" value="NA(+)_H(+) ANTIPORTER NHAS5"/>
    <property type="match status" value="1"/>
</dbReference>
<dbReference type="Gene3D" id="3.40.50.620">
    <property type="entry name" value="HUPs"/>
    <property type="match status" value="1"/>
</dbReference>
<sequence>MEIPFSDPVLIFASVMVIILIAPLLARKLRLPEIVGLLLAGLIFGPYGLGLIERDATIRLLGEVGLLLIMFLAGLEIDLHQVRRNRLHSIVFGLMTFLIPLSVGTGLALWTMAVTVPTAVLLSSMYSSHTLLTFPSVAKLGLTRSRAVTTTIGGTIITDTLALLVLAVIAASVEGDASVQFWLRLGATMVIYVVAVIFFLPRIGRWFLREVASDETVAFVFILAATFLSGYLAHVAGLEPIIGAFLAGLMLNSLIPEKSSLMARLHFTGNALFIPFFLLSVGMLVNVELLFQGTKAWIVIAVMTSTALVTKWLAAVISGKFLGYSRDESSLVYGLSVNQAAATLAAALVGYEIGLFSDEIITGTIVMIGVTCFVGPLVTERAGKKLVQARDSELKDPGTLPSRVLIPVISKDSAADLLDVAMYLRDHESHEPVYPVHVIPDGPDAEVQVARGEELLAHMVVRSLAAHVPVTPLTTVDVNVSSGILRAVRENRISTLVMGWDGHQRSRSHIFGRILDMVVNGTPRQILVNRLVQPVNTMKRIWLVLPPLAEREVGFPEAVGTIKQLAAQCGTTLIVYGSPSFSRKGWDYINRARPEVSLELRTYQSWLGLVQSFGQEISPADWVILFSARLGGIAWNPKGDRLPGVLSRRHSQCNLSVLYSASERLLAPSTGEGIQGAGLGIGVFSPERTILDGDYHEVAPLVRDALRLLPGSDGEVPERLASQLIDIARGEPVRLMAGVVLLHCHAPEVQDSTVMMAVTRHGISLEKVPDLSRVVIILVDPPGQEPGDHLAALGRIAGAIRTPGLVEKLQNARNFRDLLE</sequence>
<evidence type="ECO:0000256" key="3">
    <source>
        <dbReference type="ARBA" id="ARBA00022449"/>
    </source>
</evidence>
<feature type="transmembrane region" description="Helical" evidence="8">
    <location>
        <begin position="33"/>
        <end position="52"/>
    </location>
</feature>
<evidence type="ECO:0000256" key="7">
    <source>
        <dbReference type="ARBA" id="ARBA00023136"/>
    </source>
</evidence>
<keyword evidence="4 8" id="KW-0812">Transmembrane</keyword>
<evidence type="ECO:0000259" key="9">
    <source>
        <dbReference type="PROSITE" id="PS51094"/>
    </source>
</evidence>
<dbReference type="SUPFAM" id="SSF55804">
    <property type="entry name" value="Phoshotransferase/anion transport protein"/>
    <property type="match status" value="1"/>
</dbReference>
<dbReference type="InterPro" id="IPR002178">
    <property type="entry name" value="PTS_EIIA_type-2_dom"/>
</dbReference>
<comment type="subcellular location">
    <subcellularLocation>
        <location evidence="1">Membrane</location>
        <topology evidence="1">Multi-pass membrane protein</topology>
    </subcellularLocation>
</comment>
<feature type="transmembrane region" description="Helical" evidence="8">
    <location>
        <begin position="212"/>
        <end position="232"/>
    </location>
</feature>
<keyword evidence="6" id="KW-0406">Ion transport</keyword>
<dbReference type="Gene3D" id="3.40.930.10">
    <property type="entry name" value="Mannitol-specific EII, Chain A"/>
    <property type="match status" value="1"/>
</dbReference>
<dbReference type="Pfam" id="PF00999">
    <property type="entry name" value="Na_H_Exchanger"/>
    <property type="match status" value="1"/>
</dbReference>
<dbReference type="SUPFAM" id="SSF52402">
    <property type="entry name" value="Adenine nucleotide alpha hydrolases-like"/>
    <property type="match status" value="1"/>
</dbReference>
<evidence type="ECO:0000256" key="6">
    <source>
        <dbReference type="ARBA" id="ARBA00023065"/>
    </source>
</evidence>
<protein>
    <submittedName>
        <fullName evidence="10">Potassium transporter Kef</fullName>
    </submittedName>
</protein>
<feature type="domain" description="PTS EIIA type-2" evidence="9">
    <location>
        <begin position="682"/>
        <end position="820"/>
    </location>
</feature>